<evidence type="ECO:0000256" key="4">
    <source>
        <dbReference type="ARBA" id="ARBA00023136"/>
    </source>
</evidence>
<feature type="transmembrane region" description="Helical" evidence="6">
    <location>
        <begin position="100"/>
        <end position="121"/>
    </location>
</feature>
<evidence type="ECO:0000313" key="7">
    <source>
        <dbReference type="EMBL" id="KAK9768600.1"/>
    </source>
</evidence>
<keyword evidence="4 6" id="KW-0472">Membrane</keyword>
<evidence type="ECO:0000256" key="2">
    <source>
        <dbReference type="ARBA" id="ARBA00022692"/>
    </source>
</evidence>
<feature type="transmembrane region" description="Helical" evidence="6">
    <location>
        <begin position="409"/>
        <end position="429"/>
    </location>
</feature>
<protein>
    <submittedName>
        <fullName evidence="7">Uncharacterized protein</fullName>
    </submittedName>
</protein>
<name>A0ABR2X4B9_9FUNG</name>
<feature type="transmembrane region" description="Helical" evidence="6">
    <location>
        <begin position="371"/>
        <end position="389"/>
    </location>
</feature>
<sequence length="432" mass="46660">MLPRGSLKTKRTWILLLLIVVFGAILCAGHKLHPDTSDESLFQGTTEELVKKYHGEMPAGDPADCPFHKFFGLSSKPSGGSVIKGDGKSTFSFLFSESPMISSFLATAYISLFPNFILFFVPPNIRPSSLNILVSFAVGGLLGDVFLHLLPQAFLGEHGEGTKLDEETLKWRNLYVGLGVFGGFLFFFLMDKFMRLASGGSGHSHSHSHSPQEITEGKSTSVTETETDTQLRQRKKTDNVEKEKTSSVESTTQNINLSAYLNLIADMTHNFTDGLAIAASFYTSPAIGMSTFAAVFFHEIPHEVGDYAILIQSGFSRSSALGAQFVTAIGAFLGTVAGVVIEEATRNPDLFPILNGVLGGESNSIITASEMIIPATAGGFIYIATVGVIPELLAEDSSLTTLREKITDSFWQIIAMFVGVGLMVGITILEEM</sequence>
<accession>A0ABR2X4B9</accession>
<keyword evidence="8" id="KW-1185">Reference proteome</keyword>
<reference evidence="7 8" key="1">
    <citation type="submission" date="2023-04" db="EMBL/GenBank/DDBJ databases">
        <title>Genome of Basidiobolus ranarum AG-B5.</title>
        <authorList>
            <person name="Stajich J.E."/>
            <person name="Carter-House D."/>
            <person name="Gryganskyi A."/>
        </authorList>
    </citation>
    <scope>NUCLEOTIDE SEQUENCE [LARGE SCALE GENOMIC DNA]</scope>
    <source>
        <strain evidence="7 8">AG-B5</strain>
    </source>
</reference>
<comment type="subcellular location">
    <subcellularLocation>
        <location evidence="1">Membrane</location>
        <topology evidence="1">Multi-pass membrane protein</topology>
    </subcellularLocation>
</comment>
<dbReference type="InterPro" id="IPR003689">
    <property type="entry name" value="ZIP"/>
</dbReference>
<gene>
    <name evidence="7" type="ORF">K7432_000662</name>
</gene>
<comment type="caution">
    <text evidence="7">The sequence shown here is derived from an EMBL/GenBank/DDBJ whole genome shotgun (WGS) entry which is preliminary data.</text>
</comment>
<feature type="transmembrane region" description="Helical" evidence="6">
    <location>
        <begin position="12"/>
        <end position="32"/>
    </location>
</feature>
<feature type="transmembrane region" description="Helical" evidence="6">
    <location>
        <begin position="133"/>
        <end position="154"/>
    </location>
</feature>
<dbReference type="Pfam" id="PF02535">
    <property type="entry name" value="Zip"/>
    <property type="match status" value="1"/>
</dbReference>
<keyword evidence="2 6" id="KW-0812">Transmembrane</keyword>
<feature type="compositionally biased region" description="Polar residues" evidence="5">
    <location>
        <begin position="211"/>
        <end position="230"/>
    </location>
</feature>
<feature type="compositionally biased region" description="Basic and acidic residues" evidence="5">
    <location>
        <begin position="236"/>
        <end position="246"/>
    </location>
</feature>
<proteinExistence type="predicted"/>
<dbReference type="PANTHER" id="PTHR16950">
    <property type="entry name" value="ZINC TRANSPORTER SLC39A7 HISTIDINE-RICH MEMBRANE PROTEIN KE4"/>
    <property type="match status" value="1"/>
</dbReference>
<evidence type="ECO:0000256" key="5">
    <source>
        <dbReference type="SAM" id="MobiDB-lite"/>
    </source>
</evidence>
<organism evidence="7 8">
    <name type="scientific">Basidiobolus ranarum</name>
    <dbReference type="NCBI Taxonomy" id="34480"/>
    <lineage>
        <taxon>Eukaryota</taxon>
        <taxon>Fungi</taxon>
        <taxon>Fungi incertae sedis</taxon>
        <taxon>Zoopagomycota</taxon>
        <taxon>Entomophthoromycotina</taxon>
        <taxon>Basidiobolomycetes</taxon>
        <taxon>Basidiobolales</taxon>
        <taxon>Basidiobolaceae</taxon>
        <taxon>Basidiobolus</taxon>
    </lineage>
</organism>
<evidence type="ECO:0000313" key="8">
    <source>
        <dbReference type="Proteomes" id="UP001479436"/>
    </source>
</evidence>
<dbReference type="EMBL" id="JASJQH010000012">
    <property type="protein sequence ID" value="KAK9768600.1"/>
    <property type="molecule type" value="Genomic_DNA"/>
</dbReference>
<evidence type="ECO:0000256" key="3">
    <source>
        <dbReference type="ARBA" id="ARBA00022989"/>
    </source>
</evidence>
<feature type="region of interest" description="Disordered" evidence="5">
    <location>
        <begin position="201"/>
        <end position="248"/>
    </location>
</feature>
<dbReference type="Proteomes" id="UP001479436">
    <property type="component" value="Unassembled WGS sequence"/>
</dbReference>
<dbReference type="PANTHER" id="PTHR16950:SF16">
    <property type="entry name" value="ZINC TRANSPORTER ZIP13"/>
    <property type="match status" value="1"/>
</dbReference>
<feature type="transmembrane region" description="Helical" evidence="6">
    <location>
        <begin position="174"/>
        <end position="190"/>
    </location>
</feature>
<evidence type="ECO:0000256" key="1">
    <source>
        <dbReference type="ARBA" id="ARBA00004141"/>
    </source>
</evidence>
<keyword evidence="3 6" id="KW-1133">Transmembrane helix</keyword>
<evidence type="ECO:0000256" key="6">
    <source>
        <dbReference type="SAM" id="Phobius"/>
    </source>
</evidence>